<dbReference type="InterPro" id="IPR000944">
    <property type="entry name" value="Tscrpt_reg_Rrf2"/>
</dbReference>
<dbReference type="EMBL" id="JAOQKJ010000007">
    <property type="protein sequence ID" value="MCU6744885.1"/>
    <property type="molecule type" value="Genomic_DNA"/>
</dbReference>
<proteinExistence type="predicted"/>
<name>A0ABT2T3N6_9FIRM</name>
<protein>
    <submittedName>
        <fullName evidence="2">Rrf2 family transcriptional regulator</fullName>
    </submittedName>
</protein>
<dbReference type="RefSeq" id="WP_118798091.1">
    <property type="nucleotide sequence ID" value="NZ_JAOQKJ010000007.1"/>
</dbReference>
<dbReference type="Proteomes" id="UP001652432">
    <property type="component" value="Unassembled WGS sequence"/>
</dbReference>
<sequence>MVISSKGRYALRIMVYLAGKPEGEYVPLKEISEKENISQKYLESIATVLSKGHLIEAASGHKGGYHLSRKPEEYSIGEVLRMTEGSLAPVACLKEDAGHCDQADLCYTLPIWQGLADVINNYLDSISLKDVADSAQNMENSQDIPDKKEE</sequence>
<keyword evidence="1" id="KW-0238">DNA-binding</keyword>
<reference evidence="2 3" key="1">
    <citation type="journal article" date="2021" name="ISME Commun">
        <title>Automated analysis of genomic sequences facilitates high-throughput and comprehensive description of bacteria.</title>
        <authorList>
            <person name="Hitch T.C.A."/>
        </authorList>
    </citation>
    <scope>NUCLEOTIDE SEQUENCE [LARGE SCALE GENOMIC DNA]</scope>
    <source>
        <strain evidence="2 3">Sanger_18</strain>
    </source>
</reference>
<organism evidence="2 3">
    <name type="scientific">Suilimivivens aceti</name>
    <dbReference type="NCBI Taxonomy" id="2981774"/>
    <lineage>
        <taxon>Bacteria</taxon>
        <taxon>Bacillati</taxon>
        <taxon>Bacillota</taxon>
        <taxon>Clostridia</taxon>
        <taxon>Lachnospirales</taxon>
        <taxon>Lachnospiraceae</taxon>
        <taxon>Suilimivivens</taxon>
    </lineage>
</organism>
<dbReference type="SUPFAM" id="SSF46785">
    <property type="entry name" value="Winged helix' DNA-binding domain"/>
    <property type="match status" value="1"/>
</dbReference>
<evidence type="ECO:0000256" key="1">
    <source>
        <dbReference type="ARBA" id="ARBA00023125"/>
    </source>
</evidence>
<dbReference type="Gene3D" id="1.10.10.10">
    <property type="entry name" value="Winged helix-like DNA-binding domain superfamily/Winged helix DNA-binding domain"/>
    <property type="match status" value="1"/>
</dbReference>
<keyword evidence="3" id="KW-1185">Reference proteome</keyword>
<comment type="caution">
    <text evidence="2">The sequence shown here is derived from an EMBL/GenBank/DDBJ whole genome shotgun (WGS) entry which is preliminary data.</text>
</comment>
<accession>A0ABT2T3N6</accession>
<gene>
    <name evidence="2" type="ORF">OCV77_10310</name>
</gene>
<dbReference type="PANTHER" id="PTHR33221">
    <property type="entry name" value="WINGED HELIX-TURN-HELIX TRANSCRIPTIONAL REGULATOR, RRF2 FAMILY"/>
    <property type="match status" value="1"/>
</dbReference>
<dbReference type="PROSITE" id="PS51197">
    <property type="entry name" value="HTH_RRF2_2"/>
    <property type="match status" value="1"/>
</dbReference>
<dbReference type="InterPro" id="IPR036390">
    <property type="entry name" value="WH_DNA-bd_sf"/>
</dbReference>
<dbReference type="InterPro" id="IPR036388">
    <property type="entry name" value="WH-like_DNA-bd_sf"/>
</dbReference>
<dbReference type="PANTHER" id="PTHR33221:SF5">
    <property type="entry name" value="HTH-TYPE TRANSCRIPTIONAL REGULATOR ISCR"/>
    <property type="match status" value="1"/>
</dbReference>
<dbReference type="NCBIfam" id="TIGR00738">
    <property type="entry name" value="rrf2_super"/>
    <property type="match status" value="1"/>
</dbReference>
<dbReference type="Pfam" id="PF02082">
    <property type="entry name" value="Rrf2"/>
    <property type="match status" value="1"/>
</dbReference>
<evidence type="ECO:0000313" key="3">
    <source>
        <dbReference type="Proteomes" id="UP001652432"/>
    </source>
</evidence>
<evidence type="ECO:0000313" key="2">
    <source>
        <dbReference type="EMBL" id="MCU6744885.1"/>
    </source>
</evidence>